<feature type="coiled-coil region" evidence="11">
    <location>
        <begin position="1132"/>
        <end position="1159"/>
    </location>
</feature>
<sequence length="2093" mass="236155">MAIIVIHVHAHNVESSGICINCIYGDGKPVTCCECEGPLRGGFCLFCNLKAENSFTYDPNAYSFNDTSSNFNQLPQPQYETYLCELCGNDSHYGYDCQQQFPFVYEQEPSYNKNYNDNYYPHDSPSCLCCDNCGGSHATFQCQPMDQNNDSSGFDHIQPPQYLVIHPPSQEMSEEHAQPEDTNELFHKLLEDLQIIREELAEYINSPSWNYPTFYNDDEELSIQHKEYLKNASNAIAPVLPTEEPEYSLSMGYEHLSTTPETELDEVIKSSTKNLVQIPSEYEVTSDDESECDVPIKDEYSPAFTTFSNPLFDDNDDFTSSDNESLSEDDVLIEDFKVYSNSLFDDEEINSNNIDPHYFNVEYNLIESLLNRDTLIDSSPKFNFLLKEFSGKLAHMNPILPGIKEANFDLEEEIRLVENLLYDNLYPRPSKELNAEIADTIVESLSPSPIQVEDGDSFMDEIDLFLVTDDLLPLSIENLDYDSEGDIYFLKELLSDDSIPLSKNKSAYFNYHDDSSFPRPPPKPPDVEFFFEPNSGELILVVKNNNDELNEDDCFDPGGEIDVFANVKDNDYFSFIFVIRIFLPYLIYPENYPTFYNDDEELSIQHKEYLENASNAIEPVLPTEESEYSLSIGYEHLSTTPEMELDKVIKSSAKNLVPILSEYEVTSNDEGECDVPIKDESSPAFRTFSNPLFDDNDDFTSTDDESLSEDDVSIENFKVYSNPLFDDEEINSNNIDPHYFNAESNLIESLLNRDTLIDSSPKFDFLLKEFSGKLAHINPILPGIKEADFDLKEEIRLVKNLLHDNLSPRPLKELNAEIVDMIFESLSPSPIPVVDGDSLMDEIDLFLDTDDLLPQSIKNFDYDSDGDIHFLEELLSDDSIPLSKNESANFDYHDDSSFPRPPPEPTDEERLMLLQMWKMMITFPSYLSFEFFYRISSTLRIYPSMIKDFRIRCVVPEVILNGDSLAPTRVVDGVLQPVAPTTTEQRLARKNKLKAHGTLLMDLPDKHPLKFNTHKDAKTLMEAIEKSPQLDNDDLKQIDADDLEEMDLKLVECYNCHGKGYFARECRSAKDTRRNGAAEPQRRNVLVEAYTSNALVSQCDGVGSYDWSFQADEEPTNYDFMAFSSLSSSSDNELRDNALVSLRQNLEKAKQERDDLKLKYQSGNRYHDVPPPYTGTFMPPKPDLVFNNAPNDIETDHPAFNVKLSPTKPDQDLSHTNRPSAPIIEDWVSDSNDKSETKAPQKVPRFVQPTKEVKSPRPSVKHVKTSILTMKAIPKPTCNGKCRNRKACFVCKSLDHLIKDCDYHEKKMAQTTPRNNAQRGVHKHYARMPLSYPQRHVVPAAVLTQTKPVPSTAVAPATTAVPKLKASNSPPRVTAVKAPMVNAAQGNMSCLSDFEELNSGYVAFGGNPMKNMTLIEAARTMLEDSLLPIPFWAEAINTAWYVQNRVLVTKPYNKTLYELLHGRTPSIGFMRPFGCPVTILNTLDSLVKFNGKVDEGFLVGYSVSSKAFKVFNSFQDTFDAEKAREESEQQYVLFPVWSSSSTNPQNTDEDAAFDEKEPEFDEKKLESEVNVSPSNKFKDFFDNSINEVNAAGTLVLAVGQISPNNTNTFSVAGPSNAASLTHGKSSCTDTSQLLDDPDMPELEDITYSDDEVDVGVEDDFNNLDTSITVSPISTTRVHKDHHVTQIIGDLSSATQTRSMTRVAKDQEPKRVHQALKDPSWIEDMQEELLQFKMQKVWVLVDLPHGKRAISTKWVFRNKKDERGIVVRKKARLGTQGHIQEEGIDYKEVVAPVVRIEAIRLLLAYASFMGFMVYQLDVKSAFLFETIEEEVYVCQPSGFEDPDYHDKVYKVVKALYGLHQAPRACQDKYVAEILKKFGLTDGKSASTPIDTEKHLLKDPDDQMVSGKDSSNPLMADNLPKIVWYSTYHVALMKSWLVQKQTTLGQMATGKEISNSFIAGSLPKTILLTFIHFWTTVPVQKVNDVTRLQALVDKKKRMSWNEFSSSMAFAVICLSSGRKFNFSKVETPLFEGMVVAQEVGEGVADEGIPAAGVTTEGIVSTADDVVSTAEEEPSIPSPTPPTQPPQPSQDIPSTS</sequence>
<dbReference type="EMBL" id="BKCJ010000356">
    <property type="protein sequence ID" value="GEU32446.1"/>
    <property type="molecule type" value="Genomic_DNA"/>
</dbReference>
<feature type="domain" description="CCHC-type" evidence="13">
    <location>
        <begin position="1287"/>
        <end position="1303"/>
    </location>
</feature>
<evidence type="ECO:0000256" key="5">
    <source>
        <dbReference type="ARBA" id="ARBA00022842"/>
    </source>
</evidence>
<dbReference type="GO" id="GO:0015074">
    <property type="term" value="P:DNA integration"/>
    <property type="evidence" value="ECO:0007669"/>
    <property type="project" value="UniProtKB-KW"/>
</dbReference>
<feature type="compositionally biased region" description="Pro residues" evidence="12">
    <location>
        <begin position="2073"/>
        <end position="2085"/>
    </location>
</feature>
<keyword evidence="3" id="KW-0255">Endonuclease</keyword>
<reference evidence="14" key="1">
    <citation type="journal article" date="2019" name="Sci. Rep.">
        <title>Draft genome of Tanacetum cinerariifolium, the natural source of mosquito coil.</title>
        <authorList>
            <person name="Yamashiro T."/>
            <person name="Shiraishi A."/>
            <person name="Satake H."/>
            <person name="Nakayama K."/>
        </authorList>
    </citation>
    <scope>NUCLEOTIDE SEQUENCE</scope>
</reference>
<organism evidence="14">
    <name type="scientific">Tanacetum cinerariifolium</name>
    <name type="common">Dalmatian daisy</name>
    <name type="synonym">Chrysanthemum cinerariifolium</name>
    <dbReference type="NCBI Taxonomy" id="118510"/>
    <lineage>
        <taxon>Eukaryota</taxon>
        <taxon>Viridiplantae</taxon>
        <taxon>Streptophyta</taxon>
        <taxon>Embryophyta</taxon>
        <taxon>Tracheophyta</taxon>
        <taxon>Spermatophyta</taxon>
        <taxon>Magnoliopsida</taxon>
        <taxon>eudicotyledons</taxon>
        <taxon>Gunneridae</taxon>
        <taxon>Pentapetalae</taxon>
        <taxon>asterids</taxon>
        <taxon>campanulids</taxon>
        <taxon>Asterales</taxon>
        <taxon>Asteraceae</taxon>
        <taxon>Asteroideae</taxon>
        <taxon>Anthemideae</taxon>
        <taxon>Anthemidinae</taxon>
        <taxon>Tanacetum</taxon>
    </lineage>
</organism>
<evidence type="ECO:0000256" key="4">
    <source>
        <dbReference type="ARBA" id="ARBA00022801"/>
    </source>
</evidence>
<keyword evidence="4" id="KW-0378">Hydrolase</keyword>
<name>A0A6L2J6G1_TANCI</name>
<keyword evidence="2" id="KW-0479">Metal-binding</keyword>
<evidence type="ECO:0000256" key="6">
    <source>
        <dbReference type="ARBA" id="ARBA00022908"/>
    </source>
</evidence>
<evidence type="ECO:0000256" key="8">
    <source>
        <dbReference type="ARBA" id="ARBA00022932"/>
    </source>
</evidence>
<dbReference type="GO" id="GO:0006310">
    <property type="term" value="P:DNA recombination"/>
    <property type="evidence" value="ECO:0007669"/>
    <property type="project" value="UniProtKB-KW"/>
</dbReference>
<protein>
    <recommendedName>
        <fullName evidence="13">CCHC-type domain-containing protein</fullName>
    </recommendedName>
</protein>
<accession>A0A6L2J6G1</accession>
<proteinExistence type="predicted"/>
<dbReference type="Pfam" id="PF07727">
    <property type="entry name" value="RVT_2"/>
    <property type="match status" value="1"/>
</dbReference>
<keyword evidence="5" id="KW-0460">Magnesium</keyword>
<dbReference type="InterPro" id="IPR013103">
    <property type="entry name" value="RVT_2"/>
</dbReference>
<evidence type="ECO:0000256" key="2">
    <source>
        <dbReference type="ARBA" id="ARBA00022723"/>
    </source>
</evidence>
<dbReference type="GO" id="GO:0003964">
    <property type="term" value="F:RNA-directed DNA polymerase activity"/>
    <property type="evidence" value="ECO:0007669"/>
    <property type="project" value="UniProtKB-KW"/>
</dbReference>
<evidence type="ECO:0000256" key="1">
    <source>
        <dbReference type="ARBA" id="ARBA00022722"/>
    </source>
</evidence>
<keyword evidence="1" id="KW-0540">Nuclease</keyword>
<dbReference type="GO" id="GO:0003887">
    <property type="term" value="F:DNA-directed DNA polymerase activity"/>
    <property type="evidence" value="ECO:0007669"/>
    <property type="project" value="UniProtKB-KW"/>
</dbReference>
<evidence type="ECO:0000256" key="10">
    <source>
        <dbReference type="ARBA" id="ARBA00023268"/>
    </source>
</evidence>
<evidence type="ECO:0000256" key="3">
    <source>
        <dbReference type="ARBA" id="ARBA00022759"/>
    </source>
</evidence>
<dbReference type="GO" id="GO:0003676">
    <property type="term" value="F:nucleic acid binding"/>
    <property type="evidence" value="ECO:0007669"/>
    <property type="project" value="InterPro"/>
</dbReference>
<dbReference type="SUPFAM" id="SSF56672">
    <property type="entry name" value="DNA/RNA polymerases"/>
    <property type="match status" value="1"/>
</dbReference>
<evidence type="ECO:0000256" key="12">
    <source>
        <dbReference type="SAM" id="MobiDB-lite"/>
    </source>
</evidence>
<dbReference type="InterPro" id="IPR001878">
    <property type="entry name" value="Znf_CCHC"/>
</dbReference>
<feature type="domain" description="CCHC-type" evidence="13">
    <location>
        <begin position="1052"/>
        <end position="1068"/>
    </location>
</feature>
<feature type="region of interest" description="Disordered" evidence="12">
    <location>
        <begin position="886"/>
        <end position="905"/>
    </location>
</feature>
<dbReference type="PANTHER" id="PTHR42648">
    <property type="entry name" value="TRANSPOSASE, PUTATIVE-RELATED"/>
    <property type="match status" value="1"/>
</dbReference>
<dbReference type="InterPro" id="IPR043502">
    <property type="entry name" value="DNA/RNA_pol_sf"/>
</dbReference>
<dbReference type="InterPro" id="IPR039537">
    <property type="entry name" value="Retrotran_Ty1/copia-like"/>
</dbReference>
<keyword evidence="9" id="KW-0233">DNA recombination</keyword>
<dbReference type="SMART" id="SM00343">
    <property type="entry name" value="ZnF_C2HC"/>
    <property type="match status" value="3"/>
</dbReference>
<evidence type="ECO:0000256" key="11">
    <source>
        <dbReference type="SAM" id="Coils"/>
    </source>
</evidence>
<dbReference type="GO" id="GO:0004519">
    <property type="term" value="F:endonuclease activity"/>
    <property type="evidence" value="ECO:0007669"/>
    <property type="project" value="UniProtKB-KW"/>
</dbReference>
<keyword evidence="8" id="KW-0548">Nucleotidyltransferase</keyword>
<evidence type="ECO:0000256" key="9">
    <source>
        <dbReference type="ARBA" id="ARBA00023172"/>
    </source>
</evidence>
<dbReference type="GO" id="GO:0008270">
    <property type="term" value="F:zinc ion binding"/>
    <property type="evidence" value="ECO:0007669"/>
    <property type="project" value="InterPro"/>
</dbReference>
<keyword evidence="11" id="KW-0175">Coiled coil</keyword>
<keyword evidence="7" id="KW-0695">RNA-directed DNA polymerase</keyword>
<dbReference type="GO" id="GO:0016787">
    <property type="term" value="F:hydrolase activity"/>
    <property type="evidence" value="ECO:0007669"/>
    <property type="project" value="UniProtKB-KW"/>
</dbReference>
<evidence type="ECO:0000313" key="14">
    <source>
        <dbReference type="EMBL" id="GEU32446.1"/>
    </source>
</evidence>
<keyword evidence="8" id="KW-0239">DNA-directed DNA polymerase</keyword>
<keyword evidence="10" id="KW-0511">Multifunctional enzyme</keyword>
<evidence type="ECO:0000256" key="7">
    <source>
        <dbReference type="ARBA" id="ARBA00022918"/>
    </source>
</evidence>
<feature type="domain" description="CCHC-type" evidence="13">
    <location>
        <begin position="83"/>
        <end position="99"/>
    </location>
</feature>
<gene>
    <name evidence="14" type="ORF">Tci_004424</name>
</gene>
<evidence type="ECO:0000259" key="13">
    <source>
        <dbReference type="SMART" id="SM00343"/>
    </source>
</evidence>
<comment type="caution">
    <text evidence="14">The sequence shown here is derived from an EMBL/GenBank/DDBJ whole genome shotgun (WGS) entry which is preliminary data.</text>
</comment>
<keyword evidence="6" id="KW-0229">DNA integration</keyword>
<dbReference type="PANTHER" id="PTHR42648:SF11">
    <property type="entry name" value="TRANSPOSON TY4-P GAG-POL POLYPROTEIN"/>
    <property type="match status" value="1"/>
</dbReference>
<feature type="region of interest" description="Disordered" evidence="12">
    <location>
        <begin position="2057"/>
        <end position="2093"/>
    </location>
</feature>
<keyword evidence="8" id="KW-0808">Transferase</keyword>